<reference evidence="1 2" key="1">
    <citation type="submission" date="2018-04" db="EMBL/GenBank/DDBJ databases">
        <title>Genomic Encyclopedia of Archaeal and Bacterial Type Strains, Phase II (KMG-II): from individual species to whole genera.</title>
        <authorList>
            <person name="Goeker M."/>
        </authorList>
    </citation>
    <scope>NUCLEOTIDE SEQUENCE [LARGE SCALE GENOMIC DNA]</scope>
    <source>
        <strain evidence="1 2">DSM 45787</strain>
    </source>
</reference>
<organism evidence="1 2">
    <name type="scientific">Melghirimyces profundicolus</name>
    <dbReference type="NCBI Taxonomy" id="1242148"/>
    <lineage>
        <taxon>Bacteria</taxon>
        <taxon>Bacillati</taxon>
        <taxon>Bacillota</taxon>
        <taxon>Bacilli</taxon>
        <taxon>Bacillales</taxon>
        <taxon>Thermoactinomycetaceae</taxon>
        <taxon>Melghirimyces</taxon>
    </lineage>
</organism>
<dbReference type="RefSeq" id="WP_108025045.1">
    <property type="nucleotide sequence ID" value="NZ_QBKR01000019.1"/>
</dbReference>
<evidence type="ECO:0000313" key="2">
    <source>
        <dbReference type="Proteomes" id="UP000244240"/>
    </source>
</evidence>
<accession>A0A2T6BH23</accession>
<comment type="caution">
    <text evidence="1">The sequence shown here is derived from an EMBL/GenBank/DDBJ whole genome shotgun (WGS) entry which is preliminary data.</text>
</comment>
<sequence>MTTIFDADRAWLSDEDLFDRLEVKEARSLKETLQDGTLLDEDELLVVERGGKAHAFSVFQMAYHHTAQGELAGEPYLVAF</sequence>
<gene>
    <name evidence="1" type="ORF">C8P63_11967</name>
</gene>
<dbReference type="Proteomes" id="UP000244240">
    <property type="component" value="Unassembled WGS sequence"/>
</dbReference>
<proteinExistence type="predicted"/>
<keyword evidence="2" id="KW-1185">Reference proteome</keyword>
<protein>
    <submittedName>
        <fullName evidence="1">Uncharacterized protein DUF3179</fullName>
    </submittedName>
</protein>
<evidence type="ECO:0000313" key="1">
    <source>
        <dbReference type="EMBL" id="PTX55360.1"/>
    </source>
</evidence>
<dbReference type="AlphaFoldDB" id="A0A2T6BH23"/>
<dbReference type="EMBL" id="QBKR01000019">
    <property type="protein sequence ID" value="PTX55360.1"/>
    <property type="molecule type" value="Genomic_DNA"/>
</dbReference>
<name>A0A2T6BH23_9BACL</name>